<protein>
    <recommendedName>
        <fullName evidence="2">Helix-turn-helix domain-containing protein</fullName>
    </recommendedName>
</protein>
<gene>
    <name evidence="3" type="ORF">BEN47_19365</name>
</gene>
<comment type="caution">
    <text evidence="3">The sequence shown here is derived from an EMBL/GenBank/DDBJ whole genome shotgun (WGS) entry which is preliminary data.</text>
</comment>
<dbReference type="InterPro" id="IPR010093">
    <property type="entry name" value="SinI_DNA-bd"/>
</dbReference>
<evidence type="ECO:0000259" key="2">
    <source>
        <dbReference type="Pfam" id="PF12728"/>
    </source>
</evidence>
<dbReference type="Pfam" id="PF12728">
    <property type="entry name" value="HTH_17"/>
    <property type="match status" value="1"/>
</dbReference>
<evidence type="ECO:0000313" key="3">
    <source>
        <dbReference type="EMBL" id="OGX81163.1"/>
    </source>
</evidence>
<sequence>MRDTTSPLPAGTTHYTLPKKTAEQPVQPVNQRPEILSQLFQEFYRHARWAAREEYELLLAEKAAAEADRNDQVLTVAQAAQLLGLCPQTVYEWAKAEKLQAFKVGRAVRFKRGHVLAALQQQTQPDGRRKYARRATGSPAKPATVVAGACADS</sequence>
<evidence type="ECO:0000313" key="4">
    <source>
        <dbReference type="Proteomes" id="UP000176294"/>
    </source>
</evidence>
<organism evidence="3 4">
    <name type="scientific">Hymenobacter lapidarius</name>
    <dbReference type="NCBI Taxonomy" id="1908237"/>
    <lineage>
        <taxon>Bacteria</taxon>
        <taxon>Pseudomonadati</taxon>
        <taxon>Bacteroidota</taxon>
        <taxon>Cytophagia</taxon>
        <taxon>Cytophagales</taxon>
        <taxon>Hymenobacteraceae</taxon>
        <taxon>Hymenobacter</taxon>
    </lineage>
</organism>
<feature type="domain" description="Helix-turn-helix" evidence="2">
    <location>
        <begin position="73"/>
        <end position="122"/>
    </location>
</feature>
<dbReference type="EMBL" id="MDZB01000168">
    <property type="protein sequence ID" value="OGX81163.1"/>
    <property type="molecule type" value="Genomic_DNA"/>
</dbReference>
<name>A0A1G1SRA8_9BACT</name>
<accession>A0A1G1SRA8</accession>
<keyword evidence="4" id="KW-1185">Reference proteome</keyword>
<evidence type="ECO:0000256" key="1">
    <source>
        <dbReference type="SAM" id="MobiDB-lite"/>
    </source>
</evidence>
<dbReference type="STRING" id="1908237.BEN47_19365"/>
<feature type="region of interest" description="Disordered" evidence="1">
    <location>
        <begin position="1"/>
        <end position="28"/>
    </location>
</feature>
<dbReference type="SUPFAM" id="SSF46955">
    <property type="entry name" value="Putative DNA-binding domain"/>
    <property type="match status" value="1"/>
</dbReference>
<dbReference type="GO" id="GO:0003677">
    <property type="term" value="F:DNA binding"/>
    <property type="evidence" value="ECO:0007669"/>
    <property type="project" value="InterPro"/>
</dbReference>
<dbReference type="Proteomes" id="UP000176294">
    <property type="component" value="Unassembled WGS sequence"/>
</dbReference>
<reference evidence="3 4" key="1">
    <citation type="submission" date="2016-08" db="EMBL/GenBank/DDBJ databases">
        <title>Hymenobacter coccineus sp. nov., Hymenobacter lapidarius sp. nov. and Hymenobacter glacialis sp. nov., isolated from Antarctic soil.</title>
        <authorList>
            <person name="Sedlacek I."/>
            <person name="Kralova S."/>
            <person name="Kyrova K."/>
            <person name="Maslanova I."/>
            <person name="Stankova E."/>
            <person name="Vrbovska V."/>
            <person name="Nemec M."/>
            <person name="Bartak M."/>
            <person name="Svec P."/>
            <person name="Busse H.-J."/>
            <person name="Pantucek R."/>
        </authorList>
    </citation>
    <scope>NUCLEOTIDE SEQUENCE [LARGE SCALE GENOMIC DNA]</scope>
    <source>
        <strain evidence="3 4">CCM 8643</strain>
    </source>
</reference>
<dbReference type="InterPro" id="IPR009061">
    <property type="entry name" value="DNA-bd_dom_put_sf"/>
</dbReference>
<dbReference type="NCBIfam" id="TIGR01764">
    <property type="entry name" value="excise"/>
    <property type="match status" value="1"/>
</dbReference>
<proteinExistence type="predicted"/>
<dbReference type="AlphaFoldDB" id="A0A1G1SRA8"/>
<dbReference type="InterPro" id="IPR041657">
    <property type="entry name" value="HTH_17"/>
</dbReference>